<proteinExistence type="predicted"/>
<comment type="caution">
    <text evidence="2">The sequence shown here is derived from an EMBL/GenBank/DDBJ whole genome shotgun (WGS) entry which is preliminary data.</text>
</comment>
<dbReference type="AlphaFoldDB" id="A0A834IDP6"/>
<feature type="region of interest" description="Disordered" evidence="1">
    <location>
        <begin position="71"/>
        <end position="107"/>
    </location>
</feature>
<sequence>MRPEPNERINANSFHAAARLITSVASRGMSPELKETIAIIDQKSTDNHAENSFVLPSNVLRVSISSRCSVGRNSLPARPLGSGGYASPPFPGEPAPQITRFRTDGPQ</sequence>
<dbReference type="Proteomes" id="UP000625711">
    <property type="component" value="Unassembled WGS sequence"/>
</dbReference>
<evidence type="ECO:0000313" key="3">
    <source>
        <dbReference type="Proteomes" id="UP000625711"/>
    </source>
</evidence>
<gene>
    <name evidence="2" type="ORF">GWI33_007346</name>
</gene>
<reference evidence="2" key="1">
    <citation type="submission" date="2020-08" db="EMBL/GenBank/DDBJ databases">
        <title>Genome sequencing and assembly of the red palm weevil Rhynchophorus ferrugineus.</title>
        <authorList>
            <person name="Dias G.B."/>
            <person name="Bergman C.M."/>
            <person name="Manee M."/>
        </authorList>
    </citation>
    <scope>NUCLEOTIDE SEQUENCE</scope>
    <source>
        <strain evidence="2">AA-2017</strain>
        <tissue evidence="2">Whole larva</tissue>
    </source>
</reference>
<name>A0A834IDP6_RHYFE</name>
<accession>A0A834IDP6</accession>
<protein>
    <submittedName>
        <fullName evidence="2">Uncharacterized protein</fullName>
    </submittedName>
</protein>
<keyword evidence="3" id="KW-1185">Reference proteome</keyword>
<dbReference type="EMBL" id="JAACXV010000367">
    <property type="protein sequence ID" value="KAF7279362.1"/>
    <property type="molecule type" value="Genomic_DNA"/>
</dbReference>
<evidence type="ECO:0000256" key="1">
    <source>
        <dbReference type="SAM" id="MobiDB-lite"/>
    </source>
</evidence>
<organism evidence="2 3">
    <name type="scientific">Rhynchophorus ferrugineus</name>
    <name type="common">Red palm weevil</name>
    <name type="synonym">Curculio ferrugineus</name>
    <dbReference type="NCBI Taxonomy" id="354439"/>
    <lineage>
        <taxon>Eukaryota</taxon>
        <taxon>Metazoa</taxon>
        <taxon>Ecdysozoa</taxon>
        <taxon>Arthropoda</taxon>
        <taxon>Hexapoda</taxon>
        <taxon>Insecta</taxon>
        <taxon>Pterygota</taxon>
        <taxon>Neoptera</taxon>
        <taxon>Endopterygota</taxon>
        <taxon>Coleoptera</taxon>
        <taxon>Polyphaga</taxon>
        <taxon>Cucujiformia</taxon>
        <taxon>Curculionidae</taxon>
        <taxon>Dryophthorinae</taxon>
        <taxon>Rhynchophorus</taxon>
    </lineage>
</organism>
<evidence type="ECO:0000313" key="2">
    <source>
        <dbReference type="EMBL" id="KAF7279362.1"/>
    </source>
</evidence>